<dbReference type="EMBL" id="MJMJ01000044">
    <property type="protein sequence ID" value="OLQ86150.1"/>
    <property type="molecule type" value="Genomic_DNA"/>
</dbReference>
<comment type="similarity">
    <text evidence="1">Belongs to the transferase hexapeptide repeat family.</text>
</comment>
<dbReference type="CDD" id="cd03360">
    <property type="entry name" value="LbH_AT_putative"/>
    <property type="match status" value="1"/>
</dbReference>
<dbReference type="SUPFAM" id="SSF51161">
    <property type="entry name" value="Trimeric LpxA-like enzymes"/>
    <property type="match status" value="1"/>
</dbReference>
<evidence type="ECO:0000256" key="3">
    <source>
        <dbReference type="PIRSR" id="PIRSR620019-2"/>
    </source>
</evidence>
<accession>A0A1Q9HAJ4</accession>
<dbReference type="PANTHER" id="PTHR43300">
    <property type="entry name" value="ACETYLTRANSFERASE"/>
    <property type="match status" value="1"/>
</dbReference>
<dbReference type="AlphaFoldDB" id="A0A1Q9HAJ4"/>
<dbReference type="InterPro" id="IPR011004">
    <property type="entry name" value="Trimer_LpxA-like_sf"/>
</dbReference>
<evidence type="ECO:0000313" key="4">
    <source>
        <dbReference type="EMBL" id="OLQ86150.1"/>
    </source>
</evidence>
<feature type="site" description="Increases basicity of active site His" evidence="2">
    <location>
        <position position="149"/>
    </location>
</feature>
<dbReference type="STRING" id="1381081.BIY22_12940"/>
<dbReference type="Proteomes" id="UP000186313">
    <property type="component" value="Unassembled WGS sequence"/>
</dbReference>
<dbReference type="InterPro" id="IPR020019">
    <property type="entry name" value="AcTrfase_PglD-like"/>
</dbReference>
<gene>
    <name evidence="4" type="ORF">BIY22_12940</name>
</gene>
<comment type="caution">
    <text evidence="4">The sequence shown here is derived from an EMBL/GenBank/DDBJ whole genome shotgun (WGS) entry which is preliminary data.</text>
</comment>
<evidence type="ECO:0000256" key="2">
    <source>
        <dbReference type="PIRSR" id="PIRSR620019-1"/>
    </source>
</evidence>
<evidence type="ECO:0000313" key="5">
    <source>
        <dbReference type="Proteomes" id="UP000186313"/>
    </source>
</evidence>
<dbReference type="OrthoDB" id="9794407at2"/>
<feature type="binding site" evidence="3">
    <location>
        <position position="157"/>
    </location>
    <ligand>
        <name>acetyl-CoA</name>
        <dbReference type="ChEBI" id="CHEBI:57288"/>
    </ligand>
</feature>
<proteinExistence type="inferred from homology"/>
<dbReference type="Gene3D" id="3.40.50.20">
    <property type="match status" value="1"/>
</dbReference>
<evidence type="ECO:0000256" key="1">
    <source>
        <dbReference type="ARBA" id="ARBA00007274"/>
    </source>
</evidence>
<feature type="active site" description="Proton acceptor" evidence="2">
    <location>
        <position position="148"/>
    </location>
</feature>
<sequence>MNKIDRPIVLIGGGGHASVLADILMCQGKKIVAVIAPDEISERSIFAQLLRGGAVHYRQDSDIKQFAPTSVYLVNGLGMMPKSKIRKNLTKQFLSQGYEFAQVICDSAKISSFSRLDEGVQVLGGAIIHAESIIGAHSIINSGALIEHDCNVGEYNHIAPRAILCGKVVTSESVFVGAGATIIQNVNISRNAVVGAGVTITRTVLQDQVCYPCRTNVE</sequence>
<organism evidence="4 5">
    <name type="scientific">Vibrio panuliri</name>
    <dbReference type="NCBI Taxonomy" id="1381081"/>
    <lineage>
        <taxon>Bacteria</taxon>
        <taxon>Pseudomonadati</taxon>
        <taxon>Pseudomonadota</taxon>
        <taxon>Gammaproteobacteria</taxon>
        <taxon>Vibrionales</taxon>
        <taxon>Vibrionaceae</taxon>
        <taxon>Vibrio</taxon>
    </lineage>
</organism>
<dbReference type="PANTHER" id="PTHR43300:SF7">
    <property type="entry name" value="UDP-N-ACETYLBACILLOSAMINE N-ACETYLTRANSFERASE"/>
    <property type="match status" value="1"/>
</dbReference>
<protein>
    <submittedName>
        <fullName evidence="4">Shikimate dehydrogenase</fullName>
    </submittedName>
</protein>
<reference evidence="4 5" key="1">
    <citation type="submission" date="2016-09" db="EMBL/GenBank/DDBJ databases">
        <title>Genomic Taxonomy of the Vibrionaceae.</title>
        <authorList>
            <person name="Gonzalez-Castillo A."/>
            <person name="Gomez-Gil B."/>
            <person name="Enciso-Ibarra K."/>
        </authorList>
    </citation>
    <scope>NUCLEOTIDE SEQUENCE [LARGE SCALE GENOMIC DNA]</scope>
    <source>
        <strain evidence="4 5">CAIM 703</strain>
    </source>
</reference>
<dbReference type="RefSeq" id="WP_075710657.1">
    <property type="nucleotide sequence ID" value="NZ_MJMJ01000044.1"/>
</dbReference>
<dbReference type="NCBIfam" id="TIGR03570">
    <property type="entry name" value="NeuD_NnaD"/>
    <property type="match status" value="1"/>
</dbReference>
<dbReference type="Gene3D" id="2.160.10.10">
    <property type="entry name" value="Hexapeptide repeat proteins"/>
    <property type="match status" value="1"/>
</dbReference>
<dbReference type="InterPro" id="IPR050179">
    <property type="entry name" value="Trans_hexapeptide_repeat"/>
</dbReference>
<name>A0A1Q9HAJ4_9VIBR</name>